<sequence length="197" mass="21514">HIRKDCRVPCCNACRGFGHVDEDCPRTYAAALRMAASEATSEMEMDEAEAEAAAGNEARAPTENQAATGQRPELPSKAFDVTPDPKPGPSAFVAAVHESTGDAKAPGMDDMAGRQPTTTSDQLQQSDTETNQVLERLDSPHDQTQLRSTQQVQEPVDEINTVEMSEAGSQPVKRLLSETPSLDHAEEERKLQLRWQE</sequence>
<keyword evidence="2" id="KW-1185">Reference proteome</keyword>
<dbReference type="Proteomes" id="UP000805193">
    <property type="component" value="Unassembled WGS sequence"/>
</dbReference>
<evidence type="ECO:0000313" key="1">
    <source>
        <dbReference type="EMBL" id="KAG0443608.1"/>
    </source>
</evidence>
<accession>A0AC60QXQ4</accession>
<comment type="caution">
    <text evidence="1">The sequence shown here is derived from an EMBL/GenBank/DDBJ whole genome shotgun (WGS) entry which is preliminary data.</text>
</comment>
<proteinExistence type="predicted"/>
<dbReference type="EMBL" id="JABSTQ010003139">
    <property type="protein sequence ID" value="KAG0443608.1"/>
    <property type="molecule type" value="Genomic_DNA"/>
</dbReference>
<evidence type="ECO:0000313" key="2">
    <source>
        <dbReference type="Proteomes" id="UP000805193"/>
    </source>
</evidence>
<feature type="non-terminal residue" evidence="1">
    <location>
        <position position="1"/>
    </location>
</feature>
<reference evidence="1 2" key="1">
    <citation type="journal article" date="2020" name="Cell">
        <title>Large-Scale Comparative Analyses of Tick Genomes Elucidate Their Genetic Diversity and Vector Capacities.</title>
        <authorList>
            <consortium name="Tick Genome and Microbiome Consortium (TIGMIC)"/>
            <person name="Jia N."/>
            <person name="Wang J."/>
            <person name="Shi W."/>
            <person name="Du L."/>
            <person name="Sun Y."/>
            <person name="Zhan W."/>
            <person name="Jiang J.F."/>
            <person name="Wang Q."/>
            <person name="Zhang B."/>
            <person name="Ji P."/>
            <person name="Bell-Sakyi L."/>
            <person name="Cui X.M."/>
            <person name="Yuan T.T."/>
            <person name="Jiang B.G."/>
            <person name="Yang W.F."/>
            <person name="Lam T.T."/>
            <person name="Chang Q.C."/>
            <person name="Ding S.J."/>
            <person name="Wang X.J."/>
            <person name="Zhu J.G."/>
            <person name="Ruan X.D."/>
            <person name="Zhao L."/>
            <person name="Wei J.T."/>
            <person name="Ye R.Z."/>
            <person name="Que T.C."/>
            <person name="Du C.H."/>
            <person name="Zhou Y.H."/>
            <person name="Cheng J.X."/>
            <person name="Dai P.F."/>
            <person name="Guo W.B."/>
            <person name="Han X.H."/>
            <person name="Huang E.J."/>
            <person name="Li L.F."/>
            <person name="Wei W."/>
            <person name="Gao Y.C."/>
            <person name="Liu J.Z."/>
            <person name="Shao H.Z."/>
            <person name="Wang X."/>
            <person name="Wang C.C."/>
            <person name="Yang T.C."/>
            <person name="Huo Q.B."/>
            <person name="Li W."/>
            <person name="Chen H.Y."/>
            <person name="Chen S.E."/>
            <person name="Zhou L.G."/>
            <person name="Ni X.B."/>
            <person name="Tian J.H."/>
            <person name="Sheng Y."/>
            <person name="Liu T."/>
            <person name="Pan Y.S."/>
            <person name="Xia L.Y."/>
            <person name="Li J."/>
            <person name="Zhao F."/>
            <person name="Cao W.C."/>
        </authorList>
    </citation>
    <scope>NUCLEOTIDE SEQUENCE [LARGE SCALE GENOMIC DNA]</scope>
    <source>
        <strain evidence="1">Iper-2018</strain>
    </source>
</reference>
<name>A0AC60QXQ4_IXOPE</name>
<gene>
    <name evidence="1" type="ORF">HPB47_014721</name>
</gene>
<protein>
    <submittedName>
        <fullName evidence="1">Uncharacterized protein</fullName>
    </submittedName>
</protein>
<organism evidence="1 2">
    <name type="scientific">Ixodes persulcatus</name>
    <name type="common">Taiga tick</name>
    <dbReference type="NCBI Taxonomy" id="34615"/>
    <lineage>
        <taxon>Eukaryota</taxon>
        <taxon>Metazoa</taxon>
        <taxon>Ecdysozoa</taxon>
        <taxon>Arthropoda</taxon>
        <taxon>Chelicerata</taxon>
        <taxon>Arachnida</taxon>
        <taxon>Acari</taxon>
        <taxon>Parasitiformes</taxon>
        <taxon>Ixodida</taxon>
        <taxon>Ixodoidea</taxon>
        <taxon>Ixodidae</taxon>
        <taxon>Ixodinae</taxon>
        <taxon>Ixodes</taxon>
    </lineage>
</organism>
<feature type="non-terminal residue" evidence="1">
    <location>
        <position position="197"/>
    </location>
</feature>